<organism evidence="1">
    <name type="scientific">marine sediment metagenome</name>
    <dbReference type="NCBI Taxonomy" id="412755"/>
    <lineage>
        <taxon>unclassified sequences</taxon>
        <taxon>metagenomes</taxon>
        <taxon>ecological metagenomes</taxon>
    </lineage>
</organism>
<gene>
    <name evidence="1" type="ORF">LCGC14_0499820</name>
</gene>
<name>A0A0F9UR35_9ZZZZ</name>
<reference evidence="1" key="1">
    <citation type="journal article" date="2015" name="Nature">
        <title>Complex archaea that bridge the gap between prokaryotes and eukaryotes.</title>
        <authorList>
            <person name="Spang A."/>
            <person name="Saw J.H."/>
            <person name="Jorgensen S.L."/>
            <person name="Zaremba-Niedzwiedzka K."/>
            <person name="Martijn J."/>
            <person name="Lind A.E."/>
            <person name="van Eijk R."/>
            <person name="Schleper C."/>
            <person name="Guy L."/>
            <person name="Ettema T.J."/>
        </authorList>
    </citation>
    <scope>NUCLEOTIDE SEQUENCE</scope>
</reference>
<comment type="caution">
    <text evidence="1">The sequence shown here is derived from an EMBL/GenBank/DDBJ whole genome shotgun (WGS) entry which is preliminary data.</text>
</comment>
<dbReference type="AlphaFoldDB" id="A0A0F9UR35"/>
<proteinExistence type="predicted"/>
<accession>A0A0F9UR35</accession>
<dbReference type="EMBL" id="LAZR01000584">
    <property type="protein sequence ID" value="KKN63616.1"/>
    <property type="molecule type" value="Genomic_DNA"/>
</dbReference>
<evidence type="ECO:0000313" key="1">
    <source>
        <dbReference type="EMBL" id="KKN63616.1"/>
    </source>
</evidence>
<sequence>MFLARVPGTYVPKMTHDTPLSKNDLIKFFRLKRVDDGDYRALSRVLKALDIRLVGGTTRWPVIWSAFELAVGQNPERAAELREPLLDAKTAAALIGVDPSIIYRWSKGRVPARMPPFPNAIDLSKGRKNARGLRWRRAEVLAWHSHQTLPVYERIAPTFGALTPTK</sequence>
<protein>
    <submittedName>
        <fullName evidence="1">Uncharacterized protein</fullName>
    </submittedName>
</protein>